<evidence type="ECO:0000313" key="2">
    <source>
        <dbReference type="Proteomes" id="UP000001055"/>
    </source>
</evidence>
<organism evidence="1 2">
    <name type="scientific">Phaeosphaeria nodorum (strain SN15 / ATCC MYA-4574 / FGSC 10173)</name>
    <name type="common">Glume blotch fungus</name>
    <name type="synonym">Parastagonospora nodorum</name>
    <dbReference type="NCBI Taxonomy" id="321614"/>
    <lineage>
        <taxon>Eukaryota</taxon>
        <taxon>Fungi</taxon>
        <taxon>Dikarya</taxon>
        <taxon>Ascomycota</taxon>
        <taxon>Pezizomycotina</taxon>
        <taxon>Dothideomycetes</taxon>
        <taxon>Pleosporomycetidae</taxon>
        <taxon>Pleosporales</taxon>
        <taxon>Pleosporineae</taxon>
        <taxon>Phaeosphaeriaceae</taxon>
        <taxon>Parastagonospora</taxon>
    </lineage>
</organism>
<dbReference type="Proteomes" id="UP000001055">
    <property type="component" value="Unassembled WGS sequence"/>
</dbReference>
<name>Q0V1A8_PHANO</name>
<accession>Q0V1A8</accession>
<dbReference type="AlphaFoldDB" id="Q0V1A8"/>
<evidence type="ECO:0000313" key="1">
    <source>
        <dbReference type="EMBL" id="EAT90418.1"/>
    </source>
</evidence>
<dbReference type="InParanoid" id="Q0V1A8"/>
<proteinExistence type="predicted"/>
<sequence>MTILEWKPRDTNTQRCGITGRQATQKKQWGMQACIYQ</sequence>
<dbReference type="EMBL" id="CH445327">
    <property type="protein sequence ID" value="EAT90418.1"/>
    <property type="molecule type" value="Genomic_DNA"/>
</dbReference>
<protein>
    <submittedName>
        <fullName evidence="1">Uncharacterized protein</fullName>
    </submittedName>
</protein>
<gene>
    <name evidence="1" type="ORF">SNOG_02206</name>
</gene>
<dbReference type="HOGENOM" id="CLU_3351306_0_0_1"/>
<reference evidence="2" key="1">
    <citation type="journal article" date="2007" name="Plant Cell">
        <title>Dothideomycete-plant interactions illuminated by genome sequencing and EST analysis of the wheat pathogen Stagonospora nodorum.</title>
        <authorList>
            <person name="Hane J.K."/>
            <person name="Lowe R.G."/>
            <person name="Solomon P.S."/>
            <person name="Tan K.C."/>
            <person name="Schoch C.L."/>
            <person name="Spatafora J.W."/>
            <person name="Crous P.W."/>
            <person name="Kodira C."/>
            <person name="Birren B.W."/>
            <person name="Galagan J.E."/>
            <person name="Torriani S.F."/>
            <person name="McDonald B.A."/>
            <person name="Oliver R.P."/>
        </authorList>
    </citation>
    <scope>NUCLEOTIDE SEQUENCE [LARGE SCALE GENOMIC DNA]</scope>
    <source>
        <strain evidence="2">SN15 / ATCC MYA-4574 / FGSC 10173</strain>
    </source>
</reference>
<dbReference type="KEGG" id="pno:SNOG_02206"/>
<dbReference type="RefSeq" id="XP_001792822.1">
    <property type="nucleotide sequence ID" value="XM_001792770.1"/>
</dbReference>
<dbReference type="GeneID" id="5969672"/>